<dbReference type="CDD" id="cd04301">
    <property type="entry name" value="NAT_SF"/>
    <property type="match status" value="1"/>
</dbReference>
<feature type="domain" description="N-acetyltransferase" evidence="3">
    <location>
        <begin position="1"/>
        <end position="143"/>
    </location>
</feature>
<evidence type="ECO:0000256" key="2">
    <source>
        <dbReference type="ARBA" id="ARBA00023315"/>
    </source>
</evidence>
<dbReference type="Pfam" id="PF13508">
    <property type="entry name" value="Acetyltransf_7"/>
    <property type="match status" value="1"/>
</dbReference>
<gene>
    <name evidence="4" type="ORF">DLD82_13360</name>
</gene>
<dbReference type="PANTHER" id="PTHR43626:SF4">
    <property type="entry name" value="GCN5-RELATED N-ACETYLTRANSFERASE 2, CHLOROPLASTIC"/>
    <property type="match status" value="1"/>
</dbReference>
<dbReference type="PROSITE" id="PS51186">
    <property type="entry name" value="GNAT"/>
    <property type="match status" value="1"/>
</dbReference>
<dbReference type="SUPFAM" id="SSF55729">
    <property type="entry name" value="Acyl-CoA N-acyltransferases (Nat)"/>
    <property type="match status" value="1"/>
</dbReference>
<evidence type="ECO:0000256" key="1">
    <source>
        <dbReference type="ARBA" id="ARBA00022679"/>
    </source>
</evidence>
<organism evidence="4 5">
    <name type="scientific">Methanospirillum stamsii</name>
    <dbReference type="NCBI Taxonomy" id="1277351"/>
    <lineage>
        <taxon>Archaea</taxon>
        <taxon>Methanobacteriati</taxon>
        <taxon>Methanobacteriota</taxon>
        <taxon>Stenosarchaea group</taxon>
        <taxon>Methanomicrobia</taxon>
        <taxon>Methanomicrobiales</taxon>
        <taxon>Methanospirillaceae</taxon>
        <taxon>Methanospirillum</taxon>
    </lineage>
</organism>
<dbReference type="InterPro" id="IPR016181">
    <property type="entry name" value="Acyl_CoA_acyltransferase"/>
</dbReference>
<dbReference type="InterPro" id="IPR045039">
    <property type="entry name" value="NSI-like"/>
</dbReference>
<evidence type="ECO:0000313" key="5">
    <source>
        <dbReference type="Proteomes" id="UP000245934"/>
    </source>
</evidence>
<name>A0A2V2MWU2_9EURY</name>
<dbReference type="EMBL" id="QGMZ01000029">
    <property type="protein sequence ID" value="PWR71859.1"/>
    <property type="molecule type" value="Genomic_DNA"/>
</dbReference>
<reference evidence="4 5" key="1">
    <citation type="submission" date="2018-05" db="EMBL/GenBank/DDBJ databases">
        <title>Draft genome of Methanospirillum stamsii Pt1.</title>
        <authorList>
            <person name="Dueholm M.S."/>
            <person name="Nielsen P.H."/>
            <person name="Bakmann L.F."/>
            <person name="Otzen D.E."/>
        </authorList>
    </citation>
    <scope>NUCLEOTIDE SEQUENCE [LARGE SCALE GENOMIC DNA]</scope>
    <source>
        <strain evidence="4 5">Pt1</strain>
    </source>
</reference>
<dbReference type="InterPro" id="IPR000182">
    <property type="entry name" value="GNAT_dom"/>
</dbReference>
<sequence length="143" mass="16716">MKMSQIIYDEEWKDLPINQLHGLFMSAGWIREPETPGMIQNFNLPFINSTLVISAWHENKLVGVVRVLSDKIIRSTIHDLVVDPEFQSKGIGGELLKRCIQTYPKTEWIVQTNDENIEYYLKNGFTRYPRNVLFIPSAWDPDY</sequence>
<comment type="caution">
    <text evidence="4">The sequence shown here is derived from an EMBL/GenBank/DDBJ whole genome shotgun (WGS) entry which is preliminary data.</text>
</comment>
<evidence type="ECO:0000313" key="4">
    <source>
        <dbReference type="EMBL" id="PWR71859.1"/>
    </source>
</evidence>
<evidence type="ECO:0000259" key="3">
    <source>
        <dbReference type="PROSITE" id="PS51186"/>
    </source>
</evidence>
<proteinExistence type="predicted"/>
<protein>
    <submittedName>
        <fullName evidence="4">GNAT family N-acetyltransferase</fullName>
    </submittedName>
</protein>
<dbReference type="GO" id="GO:0005737">
    <property type="term" value="C:cytoplasm"/>
    <property type="evidence" value="ECO:0007669"/>
    <property type="project" value="TreeGrafter"/>
</dbReference>
<dbReference type="Gene3D" id="3.40.630.30">
    <property type="match status" value="1"/>
</dbReference>
<dbReference type="Proteomes" id="UP000245934">
    <property type="component" value="Unassembled WGS sequence"/>
</dbReference>
<keyword evidence="1 4" id="KW-0808">Transferase</keyword>
<keyword evidence="2" id="KW-0012">Acyltransferase</keyword>
<dbReference type="AlphaFoldDB" id="A0A2V2MWU2"/>
<dbReference type="PANTHER" id="PTHR43626">
    <property type="entry name" value="ACYL-COA N-ACYLTRANSFERASE"/>
    <property type="match status" value="1"/>
</dbReference>
<accession>A0A2V2MWU2</accession>
<keyword evidence="5" id="KW-1185">Reference proteome</keyword>
<dbReference type="GO" id="GO:0008080">
    <property type="term" value="F:N-acetyltransferase activity"/>
    <property type="evidence" value="ECO:0007669"/>
    <property type="project" value="InterPro"/>
</dbReference>